<evidence type="ECO:0000313" key="3">
    <source>
        <dbReference type="EMBL" id="MDC7789585.1"/>
    </source>
</evidence>
<dbReference type="SUPFAM" id="SSF52402">
    <property type="entry name" value="Adenine nucleotide alpha hydrolases-like"/>
    <property type="match status" value="2"/>
</dbReference>
<dbReference type="PANTHER" id="PTHR46268">
    <property type="entry name" value="STRESS RESPONSE PROTEIN NHAX"/>
    <property type="match status" value="1"/>
</dbReference>
<name>A0ABT5JIN1_RHOTP</name>
<feature type="domain" description="UspA" evidence="2">
    <location>
        <begin position="155"/>
        <end position="275"/>
    </location>
</feature>
<evidence type="ECO:0000259" key="2">
    <source>
        <dbReference type="Pfam" id="PF00582"/>
    </source>
</evidence>
<comment type="similarity">
    <text evidence="1">Belongs to the universal stress protein A family.</text>
</comment>
<dbReference type="Pfam" id="PF00582">
    <property type="entry name" value="Usp"/>
    <property type="match status" value="1"/>
</dbReference>
<dbReference type="Gene3D" id="3.40.50.12370">
    <property type="match status" value="1"/>
</dbReference>
<keyword evidence="4" id="KW-1185">Reference proteome</keyword>
<dbReference type="PANTHER" id="PTHR46268:SF15">
    <property type="entry name" value="UNIVERSAL STRESS PROTEIN HP_0031"/>
    <property type="match status" value="1"/>
</dbReference>
<sequence length="276" mass="29626">MIKDIVVNLALVGDHDPAAAFAISIARIFGAHVTGVVFVYDPVISPSIMDGVSAEWIDAQRDESRTMAQAAIERFERAAQLAGIQAGHRIIEATLGGATDMFGRIARRFDLVVVGQREPDRMSPADLFAEGALFESGRPVVMVPYIQKQGLALDRVLMCWDGSRTAARAMGDAMPFLTRARQVDVVIVATGRSKSDEVPGADVGHHLARHGIKVDVKRIVAEDVDVPNTILSYAADVSADLIVMGGYGHSRLREFVLGGATRGILASMTVPVLMAH</sequence>
<dbReference type="RefSeq" id="WP_272780407.1">
    <property type="nucleotide sequence ID" value="NZ_JAQQLI010000080.1"/>
</dbReference>
<dbReference type="EMBL" id="JAQQLI010000080">
    <property type="protein sequence ID" value="MDC7789585.1"/>
    <property type="molecule type" value="Genomic_DNA"/>
</dbReference>
<reference evidence="3" key="2">
    <citation type="submission" date="2023-02" db="EMBL/GenBank/DDBJ databases">
        <authorList>
            <person name="Rayyan A."/>
            <person name="Meyer T."/>
            <person name="Kyndt J.A."/>
        </authorList>
    </citation>
    <scope>NUCLEOTIDE SEQUENCE</scope>
    <source>
        <strain evidence="3">DSM 9987</strain>
    </source>
</reference>
<protein>
    <submittedName>
        <fullName evidence="3">Universal stress protein</fullName>
    </submittedName>
</protein>
<proteinExistence type="inferred from homology"/>
<comment type="caution">
    <text evidence="3">The sequence shown here is derived from an EMBL/GenBank/DDBJ whole genome shotgun (WGS) entry which is preliminary data.</text>
</comment>
<dbReference type="InterPro" id="IPR006016">
    <property type="entry name" value="UspA"/>
</dbReference>
<dbReference type="CDD" id="cd00293">
    <property type="entry name" value="USP-like"/>
    <property type="match status" value="1"/>
</dbReference>
<reference evidence="3" key="1">
    <citation type="journal article" date="2023" name="Microbiol Resour">
        <title>Genome Sequences of Rhodoplanes serenus and Two Thermotolerant Strains, Rhodoplanes tepidamans and 'Rhodoplanes cryptolactis,' Further Refine the Genus.</title>
        <authorList>
            <person name="Rayyan A.A."/>
            <person name="Kyndt J.A."/>
        </authorList>
    </citation>
    <scope>NUCLEOTIDE SEQUENCE</scope>
    <source>
        <strain evidence="3">DSM 9987</strain>
    </source>
</reference>
<gene>
    <name evidence="3" type="ORF">PQJ73_28230</name>
</gene>
<dbReference type="PRINTS" id="PR01438">
    <property type="entry name" value="UNVRSLSTRESS"/>
</dbReference>
<accession>A0ABT5JIN1</accession>
<dbReference type="Proteomes" id="UP001165652">
    <property type="component" value="Unassembled WGS sequence"/>
</dbReference>
<evidence type="ECO:0000256" key="1">
    <source>
        <dbReference type="ARBA" id="ARBA00008791"/>
    </source>
</evidence>
<evidence type="ECO:0000313" key="4">
    <source>
        <dbReference type="Proteomes" id="UP001165652"/>
    </source>
</evidence>
<dbReference type="InterPro" id="IPR006015">
    <property type="entry name" value="Universal_stress_UspA"/>
</dbReference>
<organism evidence="3 4">
    <name type="scientific">Rhodoplanes tepidamans</name>
    <name type="common">Rhodoplanes cryptolactis</name>
    <dbReference type="NCBI Taxonomy" id="200616"/>
    <lineage>
        <taxon>Bacteria</taxon>
        <taxon>Pseudomonadati</taxon>
        <taxon>Pseudomonadota</taxon>
        <taxon>Alphaproteobacteria</taxon>
        <taxon>Hyphomicrobiales</taxon>
        <taxon>Nitrobacteraceae</taxon>
        <taxon>Rhodoplanes</taxon>
    </lineage>
</organism>